<keyword evidence="2" id="KW-0238">DNA-binding</keyword>
<dbReference type="PRINTS" id="PR00038">
    <property type="entry name" value="HTHLUXR"/>
</dbReference>
<dbReference type="Gene3D" id="1.10.10.10">
    <property type="entry name" value="Winged helix-like DNA-binding domain superfamily/Winged helix DNA-binding domain"/>
    <property type="match status" value="1"/>
</dbReference>
<dbReference type="InterPro" id="IPR016032">
    <property type="entry name" value="Sig_transdc_resp-reg_C-effctor"/>
</dbReference>
<protein>
    <submittedName>
        <fullName evidence="5">Helix-turn-helix transcriptional regulator</fullName>
    </submittedName>
</protein>
<dbReference type="CDD" id="cd06170">
    <property type="entry name" value="LuxR_C_like"/>
    <property type="match status" value="1"/>
</dbReference>
<dbReference type="PANTHER" id="PTHR44688">
    <property type="entry name" value="DNA-BINDING TRANSCRIPTIONAL ACTIVATOR DEVR_DOSR"/>
    <property type="match status" value="1"/>
</dbReference>
<keyword evidence="6" id="KW-1185">Reference proteome</keyword>
<sequence length="62" mass="6891">MLTTRQREILRLISEGYRTAWIAAALGIKPETVNAHILRIREKLNAKSNAHAVALAKDLGIL</sequence>
<dbReference type="EMBL" id="JBEHZE010000001">
    <property type="protein sequence ID" value="MEX6633416.1"/>
    <property type="molecule type" value="Genomic_DNA"/>
</dbReference>
<dbReference type="InterPro" id="IPR036388">
    <property type="entry name" value="WH-like_DNA-bd_sf"/>
</dbReference>
<keyword evidence="3" id="KW-0804">Transcription</keyword>
<dbReference type="SMART" id="SM00421">
    <property type="entry name" value="HTH_LUXR"/>
    <property type="match status" value="1"/>
</dbReference>
<gene>
    <name evidence="5" type="ORF">ABFZ84_07620</name>
</gene>
<evidence type="ECO:0000313" key="6">
    <source>
        <dbReference type="Proteomes" id="UP001560685"/>
    </source>
</evidence>
<evidence type="ECO:0000256" key="1">
    <source>
        <dbReference type="ARBA" id="ARBA00023015"/>
    </source>
</evidence>
<evidence type="ECO:0000259" key="4">
    <source>
        <dbReference type="PROSITE" id="PS50043"/>
    </source>
</evidence>
<proteinExistence type="predicted"/>
<name>A0ABV3Z3N7_9PROT</name>
<dbReference type="RefSeq" id="WP_369313375.1">
    <property type="nucleotide sequence ID" value="NZ_JBEHZE010000001.1"/>
</dbReference>
<organism evidence="5 6">
    <name type="scientific">Hyphococcus lacteus</name>
    <dbReference type="NCBI Taxonomy" id="3143536"/>
    <lineage>
        <taxon>Bacteria</taxon>
        <taxon>Pseudomonadati</taxon>
        <taxon>Pseudomonadota</taxon>
        <taxon>Alphaproteobacteria</taxon>
        <taxon>Parvularculales</taxon>
        <taxon>Parvularculaceae</taxon>
        <taxon>Hyphococcus</taxon>
    </lineage>
</organism>
<dbReference type="PANTHER" id="PTHR44688:SF16">
    <property type="entry name" value="DNA-BINDING TRANSCRIPTIONAL ACTIVATOR DEVR_DOSR"/>
    <property type="match status" value="1"/>
</dbReference>
<reference evidence="5 6" key="1">
    <citation type="submission" date="2024-05" db="EMBL/GenBank/DDBJ databases">
        <title>Three bacterial strains, DH-69, EH-24, and ECK-19 isolated from coastal sediments.</title>
        <authorList>
            <person name="Ye Y.-Q."/>
            <person name="Du Z.-J."/>
        </authorList>
    </citation>
    <scope>NUCLEOTIDE SEQUENCE [LARGE SCALE GENOMIC DNA]</scope>
    <source>
        <strain evidence="5 6">ECK-19</strain>
    </source>
</reference>
<feature type="domain" description="HTH luxR-type" evidence="4">
    <location>
        <begin position="1"/>
        <end position="60"/>
    </location>
</feature>
<dbReference type="Pfam" id="PF00196">
    <property type="entry name" value="GerE"/>
    <property type="match status" value="1"/>
</dbReference>
<keyword evidence="1" id="KW-0805">Transcription regulation</keyword>
<dbReference type="Proteomes" id="UP001560685">
    <property type="component" value="Unassembled WGS sequence"/>
</dbReference>
<dbReference type="SUPFAM" id="SSF46894">
    <property type="entry name" value="C-terminal effector domain of the bipartite response regulators"/>
    <property type="match status" value="1"/>
</dbReference>
<dbReference type="PROSITE" id="PS00622">
    <property type="entry name" value="HTH_LUXR_1"/>
    <property type="match status" value="1"/>
</dbReference>
<evidence type="ECO:0000256" key="2">
    <source>
        <dbReference type="ARBA" id="ARBA00023125"/>
    </source>
</evidence>
<dbReference type="InterPro" id="IPR000792">
    <property type="entry name" value="Tscrpt_reg_LuxR_C"/>
</dbReference>
<accession>A0ABV3Z3N7</accession>
<dbReference type="PROSITE" id="PS50043">
    <property type="entry name" value="HTH_LUXR_2"/>
    <property type="match status" value="1"/>
</dbReference>
<comment type="caution">
    <text evidence="5">The sequence shown here is derived from an EMBL/GenBank/DDBJ whole genome shotgun (WGS) entry which is preliminary data.</text>
</comment>
<evidence type="ECO:0000256" key="3">
    <source>
        <dbReference type="ARBA" id="ARBA00023163"/>
    </source>
</evidence>
<evidence type="ECO:0000313" key="5">
    <source>
        <dbReference type="EMBL" id="MEX6633416.1"/>
    </source>
</evidence>